<accession>A0A076NNN1</accession>
<dbReference type="STRING" id="156978.CIMIT_05320"/>
<keyword evidence="2" id="KW-0449">Lipoprotein</keyword>
<evidence type="ECO:0000313" key="4">
    <source>
        <dbReference type="Proteomes" id="UP000215374"/>
    </source>
</evidence>
<dbReference type="HOGENOM" id="CLU_037716_2_0_11"/>
<dbReference type="EMBL" id="CP009211">
    <property type="protein sequence ID" value="AIJ33400.1"/>
    <property type="molecule type" value="Genomic_DNA"/>
</dbReference>
<dbReference type="eggNOG" id="COG3266">
    <property type="taxonomic scope" value="Bacteria"/>
</dbReference>
<gene>
    <name evidence="1" type="ORF">CIMIT_05320</name>
    <name evidence="2" type="ORF">SAMEA4535761_01129</name>
</gene>
<proteinExistence type="predicted"/>
<dbReference type="Proteomes" id="UP000028780">
    <property type="component" value="Chromosome"/>
</dbReference>
<dbReference type="RefSeq" id="WP_038590135.1">
    <property type="nucleotide sequence ID" value="NZ_CP009211.1"/>
</dbReference>
<protein>
    <submittedName>
        <fullName evidence="2">Putative lipoprotein</fullName>
    </submittedName>
</protein>
<dbReference type="EMBL" id="LT906467">
    <property type="protein sequence ID" value="SNV68174.1"/>
    <property type="molecule type" value="Genomic_DNA"/>
</dbReference>
<reference evidence="2 4" key="2">
    <citation type="submission" date="2017-06" db="EMBL/GenBank/DDBJ databases">
        <authorList>
            <consortium name="Pathogen Informatics"/>
        </authorList>
    </citation>
    <scope>NUCLEOTIDE SEQUENCE [LARGE SCALE GENOMIC DNA]</scope>
    <source>
        <strain evidence="2 4">NCTC13015</strain>
    </source>
</reference>
<organism evidence="1 3">
    <name type="scientific">Corynebacterium imitans</name>
    <dbReference type="NCBI Taxonomy" id="156978"/>
    <lineage>
        <taxon>Bacteria</taxon>
        <taxon>Bacillati</taxon>
        <taxon>Actinomycetota</taxon>
        <taxon>Actinomycetes</taxon>
        <taxon>Mycobacteriales</taxon>
        <taxon>Corynebacteriaceae</taxon>
        <taxon>Corynebacterium</taxon>
    </lineage>
</organism>
<reference evidence="1 3" key="1">
    <citation type="submission" date="2014-08" db="EMBL/GenBank/DDBJ databases">
        <title>Complete genome sequence of Corynebacterium imitans DSM 44264, isolated from a five-month-old boy with suspected pharyngeal diphtheria.</title>
        <authorList>
            <person name="Mollmann S."/>
            <person name="Albersmeier A."/>
            <person name="Ruckert C."/>
            <person name="Tauch A."/>
        </authorList>
    </citation>
    <scope>NUCLEOTIDE SEQUENCE [LARGE SCALE GENOMIC DNA]</scope>
    <source>
        <strain evidence="1 3">DSM 44264</strain>
    </source>
</reference>
<dbReference type="OrthoDB" id="9812120at2"/>
<name>A0A076NNN1_9CORY</name>
<keyword evidence="3" id="KW-1185">Reference proteome</keyword>
<dbReference type="Proteomes" id="UP000215374">
    <property type="component" value="Chromosome 1"/>
</dbReference>
<dbReference type="AlphaFoldDB" id="A0A076NNN1"/>
<dbReference type="KEGG" id="cii:CIMIT_05320"/>
<evidence type="ECO:0000313" key="2">
    <source>
        <dbReference type="EMBL" id="SNV68174.1"/>
    </source>
</evidence>
<evidence type="ECO:0000313" key="1">
    <source>
        <dbReference type="EMBL" id="AIJ33400.1"/>
    </source>
</evidence>
<evidence type="ECO:0000313" key="3">
    <source>
        <dbReference type="Proteomes" id="UP000028780"/>
    </source>
</evidence>
<sequence length="498" mass="53418">MRLHTSRARVVSACALIAALVMTVLGLTGAFQQVSGSPEAAGEGERLATDGSEVIADADGTGVEVSKLLFDAAGTVVVAGPKREDQLRAAAIAVEKGVPLLTRWPNTDAAVDEEITRLGANTVIEVPSDDAEVNEAEPVDSHAPENDAAAIAALDTPNAQDRQLPPMLASPQTSRAAAATARAAGAEIEVVAAPDPRATSTSMRTVAEQDTLALGRQWGTTEDFHSRIELAGNGELPGGGGLVFPGRRMIALYGHAFAPELGVMGEQPPAEAAALAKEYAEKYQPLADEPVIPAFEIIVTVASNSPGEDGDYSNEADPAAVVPYIDAITEAGGYAVIDLQPGQGDFLHQVRLYEELLKRPNVGLALDAEWKLNPGEEPLSRVGSATAEEINVVADWLAEFTREHNLPQKAFVLHQFQLGMFPDRENIRTDHDELAYILHADGHGTPGQKFETWDLLRKDLDPGFYMAWKNFIDEDEPTFSPEQTFNDVSPRPWFVSYQ</sequence>